<dbReference type="RefSeq" id="WP_203908384.1">
    <property type="nucleotide sequence ID" value="NZ_BONY01000013.1"/>
</dbReference>
<protein>
    <recommendedName>
        <fullName evidence="3">3-methyladenine DNA glycosylase</fullName>
    </recommendedName>
</protein>
<comment type="caution">
    <text evidence="1">The sequence shown here is derived from an EMBL/GenBank/DDBJ whole genome shotgun (WGS) entry which is preliminary data.</text>
</comment>
<evidence type="ECO:0000313" key="1">
    <source>
        <dbReference type="EMBL" id="GIH04501.1"/>
    </source>
</evidence>
<keyword evidence="2" id="KW-1185">Reference proteome</keyword>
<name>A0A8J3Q641_9ACTN</name>
<organism evidence="1 2">
    <name type="scientific">Rhizocola hellebori</name>
    <dbReference type="NCBI Taxonomy" id="1392758"/>
    <lineage>
        <taxon>Bacteria</taxon>
        <taxon>Bacillati</taxon>
        <taxon>Actinomycetota</taxon>
        <taxon>Actinomycetes</taxon>
        <taxon>Micromonosporales</taxon>
        <taxon>Micromonosporaceae</taxon>
        <taxon>Rhizocola</taxon>
    </lineage>
</organism>
<dbReference type="Proteomes" id="UP000612899">
    <property type="component" value="Unassembled WGS sequence"/>
</dbReference>
<proteinExistence type="predicted"/>
<gene>
    <name evidence="1" type="ORF">Rhe02_25680</name>
</gene>
<accession>A0A8J3Q641</accession>
<evidence type="ECO:0008006" key="3">
    <source>
        <dbReference type="Google" id="ProtNLM"/>
    </source>
</evidence>
<dbReference type="AlphaFoldDB" id="A0A8J3Q641"/>
<sequence length="284" mass="32397">MILPRQEWTQRRRRHTERVDALVGDHLQRRRNGEKHPVADFLFTYYSYRPGQLRRWHPGPGVALAQADPAEFGPEYTMDTAGNLTLDRQAVLAKRGQASSWIHDLLVATASRQPHYGCFGMHEWAMVYRQDPAQTRHNRMPLRLGPAGTADLVEEIKVRCSHFDAFRFFTPAARPLNQLQPTRETQAQHEQPGCLHANMDVYRWAYKLSPLVPSELVADCFELAAQIRLLDMRASPYDLSSMGVEPLPIETADGRAEYVRQQRDFAARAGQLRAKLIAGCARVL</sequence>
<dbReference type="EMBL" id="BONY01000013">
    <property type="protein sequence ID" value="GIH04501.1"/>
    <property type="molecule type" value="Genomic_DNA"/>
</dbReference>
<evidence type="ECO:0000313" key="2">
    <source>
        <dbReference type="Proteomes" id="UP000612899"/>
    </source>
</evidence>
<reference evidence="1" key="1">
    <citation type="submission" date="2021-01" db="EMBL/GenBank/DDBJ databases">
        <title>Whole genome shotgun sequence of Rhizocola hellebori NBRC 109834.</title>
        <authorList>
            <person name="Komaki H."/>
            <person name="Tamura T."/>
        </authorList>
    </citation>
    <scope>NUCLEOTIDE SEQUENCE</scope>
    <source>
        <strain evidence="1">NBRC 109834</strain>
    </source>
</reference>